<reference evidence="1" key="1">
    <citation type="submission" date="2023-10" db="EMBL/GenBank/DDBJ databases">
        <authorList>
            <person name="Rodriguez Cubillos JULIANA M."/>
            <person name="De Vega J."/>
        </authorList>
    </citation>
    <scope>NUCLEOTIDE SEQUENCE</scope>
</reference>
<comment type="caution">
    <text evidence="1">The sequence shown here is derived from an EMBL/GenBank/DDBJ whole genome shotgun (WGS) entry which is preliminary data.</text>
</comment>
<organism evidence="1 2">
    <name type="scientific">Trifolium pratense</name>
    <name type="common">Red clover</name>
    <dbReference type="NCBI Taxonomy" id="57577"/>
    <lineage>
        <taxon>Eukaryota</taxon>
        <taxon>Viridiplantae</taxon>
        <taxon>Streptophyta</taxon>
        <taxon>Embryophyta</taxon>
        <taxon>Tracheophyta</taxon>
        <taxon>Spermatophyta</taxon>
        <taxon>Magnoliopsida</taxon>
        <taxon>eudicotyledons</taxon>
        <taxon>Gunneridae</taxon>
        <taxon>Pentapetalae</taxon>
        <taxon>rosids</taxon>
        <taxon>fabids</taxon>
        <taxon>Fabales</taxon>
        <taxon>Fabaceae</taxon>
        <taxon>Papilionoideae</taxon>
        <taxon>50 kb inversion clade</taxon>
        <taxon>NPAAA clade</taxon>
        <taxon>Hologalegina</taxon>
        <taxon>IRL clade</taxon>
        <taxon>Trifolieae</taxon>
        <taxon>Trifolium</taxon>
    </lineage>
</organism>
<keyword evidence="2" id="KW-1185">Reference proteome</keyword>
<protein>
    <submittedName>
        <fullName evidence="1">Uncharacterized protein</fullName>
    </submittedName>
</protein>
<name>A0ACB0JFI8_TRIPR</name>
<dbReference type="Proteomes" id="UP001177021">
    <property type="component" value="Unassembled WGS sequence"/>
</dbReference>
<dbReference type="EMBL" id="CASHSV030000034">
    <property type="protein sequence ID" value="CAJ2642519.1"/>
    <property type="molecule type" value="Genomic_DNA"/>
</dbReference>
<proteinExistence type="predicted"/>
<evidence type="ECO:0000313" key="1">
    <source>
        <dbReference type="EMBL" id="CAJ2642519.1"/>
    </source>
</evidence>
<accession>A0ACB0JFI8</accession>
<evidence type="ECO:0000313" key="2">
    <source>
        <dbReference type="Proteomes" id="UP001177021"/>
    </source>
</evidence>
<sequence length="186" mass="21766">MLYSSMNSSRFFVSFEDLILSQVPFGFDRVDMYCESCGGDYHGRVFGLVYWGENYECTCSEWCPLIVYYDNVDFREVIYMTNKPKEIVDIDAGDANNELAAVEYLEDIYKFYKIVENENRPHDYMDSQPEINEKKSAILIDWLVDVHTKFQILPEAFYLTINIVDRLLAVKLVPRRELQLVASVLC</sequence>
<gene>
    <name evidence="1" type="ORF">MILVUS5_LOCUS11991</name>
</gene>